<dbReference type="OrthoDB" id="1938551at2759"/>
<protein>
    <recommendedName>
        <fullName evidence="5">Reverse transcriptase domain-containing protein</fullName>
    </recommendedName>
</protein>
<evidence type="ECO:0000259" key="2">
    <source>
        <dbReference type="Pfam" id="PF13966"/>
    </source>
</evidence>
<dbReference type="Proteomes" id="UP000585474">
    <property type="component" value="Unassembled WGS sequence"/>
</dbReference>
<comment type="caution">
    <text evidence="3">The sequence shown here is derived from an EMBL/GenBank/DDBJ whole genome shotgun (WGS) entry which is preliminary data.</text>
</comment>
<feature type="domain" description="Reverse transcriptase" evidence="1">
    <location>
        <begin position="494"/>
        <end position="582"/>
    </location>
</feature>
<proteinExistence type="predicted"/>
<dbReference type="InterPro" id="IPR026960">
    <property type="entry name" value="RVT-Znf"/>
</dbReference>
<reference evidence="3 4" key="1">
    <citation type="submission" date="2019-07" db="EMBL/GenBank/DDBJ databases">
        <title>De Novo Assembly of kiwifruit Actinidia rufa.</title>
        <authorList>
            <person name="Sugita-Konishi S."/>
            <person name="Sato K."/>
            <person name="Mori E."/>
            <person name="Abe Y."/>
            <person name="Kisaki G."/>
            <person name="Hamano K."/>
            <person name="Suezawa K."/>
            <person name="Otani M."/>
            <person name="Fukuda T."/>
            <person name="Manabe T."/>
            <person name="Gomi K."/>
            <person name="Tabuchi M."/>
            <person name="Akimitsu K."/>
            <person name="Kataoka I."/>
        </authorList>
    </citation>
    <scope>NUCLEOTIDE SEQUENCE [LARGE SCALE GENOMIC DNA]</scope>
    <source>
        <strain evidence="4">cv. Fuchu</strain>
    </source>
</reference>
<dbReference type="Pfam" id="PF00078">
    <property type="entry name" value="RVT_1"/>
    <property type="match status" value="1"/>
</dbReference>
<evidence type="ECO:0000313" key="4">
    <source>
        <dbReference type="Proteomes" id="UP000585474"/>
    </source>
</evidence>
<dbReference type="SUPFAM" id="SSF56219">
    <property type="entry name" value="DNase I-like"/>
    <property type="match status" value="1"/>
</dbReference>
<dbReference type="Gene3D" id="3.60.10.10">
    <property type="entry name" value="Endonuclease/exonuclease/phosphatase"/>
    <property type="match status" value="1"/>
</dbReference>
<feature type="domain" description="Reverse transcriptase zinc-binding" evidence="2">
    <location>
        <begin position="679"/>
        <end position="762"/>
    </location>
</feature>
<sequence length="796" mass="91350">MSFNGLNCIEGPNTLKHALASLENGATCSEADISSSRMDRWPSRTSLRDEQVEEGFKESIEDFGQGHELLTEMHSEVVNWEGADLAIVPLECNQIGPIASIGPGDKEIRQDTGGSNSSREFVFILEGGGVRMPAGVKIKILSWNIRGLNDPDKRKVVKRLLNRWKCSVVCLQETKLWTGQSSEVRGVVDGLARFLVSSKWEGDHLDVSQYCLLRVVSDHKPMFLARGGMHRGSAPFRFENMWLEVEGFRDLFRNWWEGYEVSGSPSYRLARKLRLLKEDLKRWNREVFGRVEIRLATLTEELQALESKEHFMGLSDVERDHRVEIKAEIGRLLMAEETFWRQKSRATWLSERDRNTAFFHQVANAHRRFNYIGKIRVDGVRHEGQDSLASGIVGFYEKLYKELEQWRPRVDKLWLPSLNLEEVDFLVRPFGEEKVSEVVMELRGDKASGPDRFSIAFLQHFRTMIKEDIMAVFEQVHVEEDFEKSLNATFIVLIPKKNGALNIGDYRPISLIGNTYKVLARVLVRQMAKVMDRLITENQNAFVGGRQILDASLVANECVDGRLRSMEPGVLCKLDIEKAYDHLGSGSKTSLRHDDWCSHMPLRDRFQELFALATYQDVLVADCWFPSPAGGFWAPLFRRGAQDWELEVFESFFRLFQEVHPISQEVDKWRWKRQGKGSFTVSSFYHSLMGLGDPTFSCKESWVSRVPSKVCFFGWVVAKGAILTIDSLRRRRIVVTEWCYMCKRNAKTTDLLLHCDSARELWNLVFSTFGVQWVMPGSVRSFSRVGVMRAIEAVRG</sequence>
<evidence type="ECO:0000259" key="1">
    <source>
        <dbReference type="Pfam" id="PF00078"/>
    </source>
</evidence>
<dbReference type="Pfam" id="PF13966">
    <property type="entry name" value="zf-RVT"/>
    <property type="match status" value="1"/>
</dbReference>
<dbReference type="InterPro" id="IPR000477">
    <property type="entry name" value="RT_dom"/>
</dbReference>
<name>A0A7J0ESR6_9ERIC</name>
<dbReference type="AlphaFoldDB" id="A0A7J0ESR6"/>
<evidence type="ECO:0000313" key="3">
    <source>
        <dbReference type="EMBL" id="GFY88597.1"/>
    </source>
</evidence>
<dbReference type="EMBL" id="BJWL01000006">
    <property type="protein sequence ID" value="GFY88597.1"/>
    <property type="molecule type" value="Genomic_DNA"/>
</dbReference>
<dbReference type="PANTHER" id="PTHR19446">
    <property type="entry name" value="REVERSE TRANSCRIPTASES"/>
    <property type="match status" value="1"/>
</dbReference>
<keyword evidence="4" id="KW-1185">Reference proteome</keyword>
<dbReference type="InterPro" id="IPR036691">
    <property type="entry name" value="Endo/exonu/phosph_ase_sf"/>
</dbReference>
<organism evidence="3 4">
    <name type="scientific">Actinidia rufa</name>
    <dbReference type="NCBI Taxonomy" id="165716"/>
    <lineage>
        <taxon>Eukaryota</taxon>
        <taxon>Viridiplantae</taxon>
        <taxon>Streptophyta</taxon>
        <taxon>Embryophyta</taxon>
        <taxon>Tracheophyta</taxon>
        <taxon>Spermatophyta</taxon>
        <taxon>Magnoliopsida</taxon>
        <taxon>eudicotyledons</taxon>
        <taxon>Gunneridae</taxon>
        <taxon>Pentapetalae</taxon>
        <taxon>asterids</taxon>
        <taxon>Ericales</taxon>
        <taxon>Actinidiaceae</taxon>
        <taxon>Actinidia</taxon>
    </lineage>
</organism>
<evidence type="ECO:0008006" key="5">
    <source>
        <dbReference type="Google" id="ProtNLM"/>
    </source>
</evidence>
<gene>
    <name evidence="3" type="ORF">Acr_06g0005370</name>
</gene>
<accession>A0A7J0ESR6</accession>